<accession>A0AAP0ATE8</accession>
<keyword evidence="2" id="KW-1185">Reference proteome</keyword>
<reference evidence="1 2" key="1">
    <citation type="journal article" date="2022" name="Nat. Plants">
        <title>Genomes of leafy and leafless Platanthera orchids illuminate the evolution of mycoheterotrophy.</title>
        <authorList>
            <person name="Li M.H."/>
            <person name="Liu K.W."/>
            <person name="Li Z."/>
            <person name="Lu H.C."/>
            <person name="Ye Q.L."/>
            <person name="Zhang D."/>
            <person name="Wang J.Y."/>
            <person name="Li Y.F."/>
            <person name="Zhong Z.M."/>
            <person name="Liu X."/>
            <person name="Yu X."/>
            <person name="Liu D.K."/>
            <person name="Tu X.D."/>
            <person name="Liu B."/>
            <person name="Hao Y."/>
            <person name="Liao X.Y."/>
            <person name="Jiang Y.T."/>
            <person name="Sun W.H."/>
            <person name="Chen J."/>
            <person name="Chen Y.Q."/>
            <person name="Ai Y."/>
            <person name="Zhai J.W."/>
            <person name="Wu S.S."/>
            <person name="Zhou Z."/>
            <person name="Hsiao Y.Y."/>
            <person name="Wu W.L."/>
            <person name="Chen Y.Y."/>
            <person name="Lin Y.F."/>
            <person name="Hsu J.L."/>
            <person name="Li C.Y."/>
            <person name="Wang Z.W."/>
            <person name="Zhao X."/>
            <person name="Zhong W.Y."/>
            <person name="Ma X.K."/>
            <person name="Ma L."/>
            <person name="Huang J."/>
            <person name="Chen G.Z."/>
            <person name="Huang M.Z."/>
            <person name="Huang L."/>
            <person name="Peng D.H."/>
            <person name="Luo Y.B."/>
            <person name="Zou S.Q."/>
            <person name="Chen S.P."/>
            <person name="Lan S."/>
            <person name="Tsai W.C."/>
            <person name="Van de Peer Y."/>
            <person name="Liu Z.J."/>
        </authorList>
    </citation>
    <scope>NUCLEOTIDE SEQUENCE [LARGE SCALE GENOMIC DNA]</scope>
    <source>
        <strain evidence="1">Lor287</strain>
    </source>
</reference>
<protein>
    <recommendedName>
        <fullName evidence="3">RNase H type-1 domain-containing protein</fullName>
    </recommendedName>
</protein>
<gene>
    <name evidence="1" type="ORF">KSP39_PZI023419</name>
</gene>
<organism evidence="1 2">
    <name type="scientific">Platanthera zijinensis</name>
    <dbReference type="NCBI Taxonomy" id="2320716"/>
    <lineage>
        <taxon>Eukaryota</taxon>
        <taxon>Viridiplantae</taxon>
        <taxon>Streptophyta</taxon>
        <taxon>Embryophyta</taxon>
        <taxon>Tracheophyta</taxon>
        <taxon>Spermatophyta</taxon>
        <taxon>Magnoliopsida</taxon>
        <taxon>Liliopsida</taxon>
        <taxon>Asparagales</taxon>
        <taxon>Orchidaceae</taxon>
        <taxon>Orchidoideae</taxon>
        <taxon>Orchideae</taxon>
        <taxon>Orchidinae</taxon>
        <taxon>Platanthera</taxon>
    </lineage>
</organism>
<dbReference type="EMBL" id="JBBWWQ010000021">
    <property type="protein sequence ID" value="KAK8913977.1"/>
    <property type="molecule type" value="Genomic_DNA"/>
</dbReference>
<dbReference type="Proteomes" id="UP001418222">
    <property type="component" value="Unassembled WGS sequence"/>
</dbReference>
<proteinExistence type="predicted"/>
<sequence>MTEVRSALLGIHAAKDILNTTVGLILEGDSAFACATLARILSGIWDGEVEEMLAHLMMECPRILISHIDRRANSAANYVANSACVLDFLWERGMPLSQALSFILSNDGVAM</sequence>
<comment type="caution">
    <text evidence="1">The sequence shown here is derived from an EMBL/GenBank/DDBJ whole genome shotgun (WGS) entry which is preliminary data.</text>
</comment>
<evidence type="ECO:0000313" key="2">
    <source>
        <dbReference type="Proteomes" id="UP001418222"/>
    </source>
</evidence>
<evidence type="ECO:0000313" key="1">
    <source>
        <dbReference type="EMBL" id="KAK8913977.1"/>
    </source>
</evidence>
<evidence type="ECO:0008006" key="3">
    <source>
        <dbReference type="Google" id="ProtNLM"/>
    </source>
</evidence>
<name>A0AAP0ATE8_9ASPA</name>
<dbReference type="AlphaFoldDB" id="A0AAP0ATE8"/>